<feature type="domain" description="Major facilitator superfamily (MFS) profile" evidence="7">
    <location>
        <begin position="5"/>
        <end position="397"/>
    </location>
</feature>
<keyword evidence="9" id="KW-1185">Reference proteome</keyword>
<dbReference type="InterPro" id="IPR011701">
    <property type="entry name" value="MFS"/>
</dbReference>
<reference evidence="8 9" key="1">
    <citation type="submission" date="2013-07" db="EMBL/GenBank/DDBJ databases">
        <title>Completed genome of Sphingomonas sanxanigenens NX02.</title>
        <authorList>
            <person name="Ma T."/>
            <person name="Huang H."/>
            <person name="Wu M."/>
            <person name="Li X."/>
            <person name="Li G."/>
        </authorList>
    </citation>
    <scope>NUCLEOTIDE SEQUENCE [LARGE SCALE GENOMIC DNA]</scope>
    <source>
        <strain evidence="8 9">NX02</strain>
    </source>
</reference>
<dbReference type="SUPFAM" id="SSF103473">
    <property type="entry name" value="MFS general substrate transporter"/>
    <property type="match status" value="1"/>
</dbReference>
<dbReference type="STRING" id="1123269.NX02_28245"/>
<dbReference type="CDD" id="cd17328">
    <property type="entry name" value="MFS_spinster_like"/>
    <property type="match status" value="1"/>
</dbReference>
<feature type="transmembrane region" description="Helical" evidence="6">
    <location>
        <begin position="280"/>
        <end position="300"/>
    </location>
</feature>
<feature type="transmembrane region" description="Helical" evidence="6">
    <location>
        <begin position="375"/>
        <end position="394"/>
    </location>
</feature>
<gene>
    <name evidence="8" type="ORF">NX02_28245</name>
</gene>
<comment type="subcellular location">
    <subcellularLocation>
        <location evidence="1">Membrane</location>
        <topology evidence="1">Multi-pass membrane protein</topology>
    </subcellularLocation>
</comment>
<feature type="transmembrane region" description="Helical" evidence="6">
    <location>
        <begin position="211"/>
        <end position="235"/>
    </location>
</feature>
<dbReference type="AlphaFoldDB" id="W0AJC1"/>
<evidence type="ECO:0000256" key="5">
    <source>
        <dbReference type="ARBA" id="ARBA00023136"/>
    </source>
</evidence>
<dbReference type="Gene3D" id="1.20.1250.20">
    <property type="entry name" value="MFS general substrate transporter like domains"/>
    <property type="match status" value="2"/>
</dbReference>
<evidence type="ECO:0000256" key="1">
    <source>
        <dbReference type="ARBA" id="ARBA00004141"/>
    </source>
</evidence>
<feature type="transmembrane region" description="Helical" evidence="6">
    <location>
        <begin position="247"/>
        <end position="268"/>
    </location>
</feature>
<evidence type="ECO:0000256" key="4">
    <source>
        <dbReference type="ARBA" id="ARBA00022989"/>
    </source>
</evidence>
<dbReference type="Proteomes" id="UP000018851">
    <property type="component" value="Chromosome"/>
</dbReference>
<evidence type="ECO:0000313" key="8">
    <source>
        <dbReference type="EMBL" id="AHE57231.1"/>
    </source>
</evidence>
<feature type="transmembrane region" description="Helical" evidence="6">
    <location>
        <begin position="42"/>
        <end position="63"/>
    </location>
</feature>
<evidence type="ECO:0000256" key="6">
    <source>
        <dbReference type="SAM" id="Phobius"/>
    </source>
</evidence>
<keyword evidence="3 6" id="KW-0812">Transmembrane</keyword>
<dbReference type="GO" id="GO:0022857">
    <property type="term" value="F:transmembrane transporter activity"/>
    <property type="evidence" value="ECO:0007669"/>
    <property type="project" value="InterPro"/>
</dbReference>
<dbReference type="KEGG" id="ssan:NX02_28245"/>
<feature type="transmembrane region" description="Helical" evidence="6">
    <location>
        <begin position="306"/>
        <end position="328"/>
    </location>
</feature>
<dbReference type="InterPro" id="IPR036259">
    <property type="entry name" value="MFS_trans_sf"/>
</dbReference>
<feature type="transmembrane region" description="Helical" evidence="6">
    <location>
        <begin position="94"/>
        <end position="117"/>
    </location>
</feature>
<accession>W0AJC1</accession>
<dbReference type="HOGENOM" id="CLU_001265_5_12_5"/>
<keyword evidence="2" id="KW-0813">Transport</keyword>
<dbReference type="eggNOG" id="COG2271">
    <property type="taxonomic scope" value="Bacteria"/>
</dbReference>
<evidence type="ECO:0000259" key="7">
    <source>
        <dbReference type="PROSITE" id="PS50850"/>
    </source>
</evidence>
<feature type="transmembrane region" description="Helical" evidence="6">
    <location>
        <begin position="340"/>
        <end position="363"/>
    </location>
</feature>
<dbReference type="EMBL" id="CP006644">
    <property type="protein sequence ID" value="AHE57231.1"/>
    <property type="molecule type" value="Genomic_DNA"/>
</dbReference>
<proteinExistence type="predicted"/>
<dbReference type="InterPro" id="IPR020846">
    <property type="entry name" value="MFS_dom"/>
</dbReference>
<keyword evidence="4 6" id="KW-1133">Transmembrane helix</keyword>
<feature type="transmembrane region" description="Helical" evidence="6">
    <location>
        <begin position="161"/>
        <end position="182"/>
    </location>
</feature>
<evidence type="ECO:0000313" key="9">
    <source>
        <dbReference type="Proteomes" id="UP000018851"/>
    </source>
</evidence>
<evidence type="ECO:0000256" key="3">
    <source>
        <dbReference type="ARBA" id="ARBA00022692"/>
    </source>
</evidence>
<name>W0AJC1_9SPHN</name>
<protein>
    <recommendedName>
        <fullName evidence="7">Major facilitator superfamily (MFS) profile domain-containing protein</fullName>
    </recommendedName>
</protein>
<sequence length="415" mass="43277">MAWYALVLLTVMYSLSYADRYLVASLGDPIKAEFGLSDSFLGLLMGPAFALLFAVSAIPIARLADRMKRVTILAAGCFIWSLFTLLSGVSTSGWMLAVMRIGVGIGEASFVAPAYSLLTDRFPAARRGLAFGILALGIYLGQVGGYAGGPAVAHLAGDWRGAFIALGAGGVLLSGLVLATIAEPQRTHVPRMGPQLRLIARVLWREPAYRLANLGMAFGSFSGMAFGMWGATLFARAFAVPVAEASARFGLTFGPAGFAGALLFGVLSDRLVRRDPRWPLRLAGLSLTAATLAILAVSWAPDIGTATVLALFAGLLGGGWSVGVLTALQTMLPQTVRATATALFTFVTTIVAMVCGPFVVGLLSDLFGTGDAASLRPALSLCIIAGFPAAVALWRASASIEAARTGLADHFDTRP</sequence>
<dbReference type="PROSITE" id="PS50850">
    <property type="entry name" value="MFS"/>
    <property type="match status" value="1"/>
</dbReference>
<feature type="transmembrane region" description="Helical" evidence="6">
    <location>
        <begin position="129"/>
        <end position="149"/>
    </location>
</feature>
<dbReference type="GO" id="GO:0016020">
    <property type="term" value="C:membrane"/>
    <property type="evidence" value="ECO:0007669"/>
    <property type="project" value="UniProtKB-SubCell"/>
</dbReference>
<organism evidence="8 9">
    <name type="scientific">Sphingomonas sanxanigenens DSM 19645 = NX02</name>
    <dbReference type="NCBI Taxonomy" id="1123269"/>
    <lineage>
        <taxon>Bacteria</taxon>
        <taxon>Pseudomonadati</taxon>
        <taxon>Pseudomonadota</taxon>
        <taxon>Alphaproteobacteria</taxon>
        <taxon>Sphingomonadales</taxon>
        <taxon>Sphingomonadaceae</taxon>
        <taxon>Sphingomonas</taxon>
    </lineage>
</organism>
<dbReference type="PATRIC" id="fig|1123269.5.peg.5544"/>
<dbReference type="PANTHER" id="PTHR23505">
    <property type="entry name" value="SPINSTER"/>
    <property type="match status" value="1"/>
</dbReference>
<keyword evidence="5 6" id="KW-0472">Membrane</keyword>
<dbReference type="PANTHER" id="PTHR23505:SF79">
    <property type="entry name" value="PROTEIN SPINSTER"/>
    <property type="match status" value="1"/>
</dbReference>
<dbReference type="Pfam" id="PF07690">
    <property type="entry name" value="MFS_1"/>
    <property type="match status" value="1"/>
</dbReference>
<dbReference type="InterPro" id="IPR044770">
    <property type="entry name" value="MFS_spinster-like"/>
</dbReference>
<feature type="transmembrane region" description="Helical" evidence="6">
    <location>
        <begin position="70"/>
        <end position="88"/>
    </location>
</feature>
<evidence type="ECO:0000256" key="2">
    <source>
        <dbReference type="ARBA" id="ARBA00022448"/>
    </source>
</evidence>